<dbReference type="OrthoDB" id="8794462at2"/>
<keyword evidence="2" id="KW-1185">Reference proteome</keyword>
<organism evidence="1 2">
    <name type="scientific">Tepidimonas taiwanensis</name>
    <dbReference type="NCBI Taxonomy" id="307486"/>
    <lineage>
        <taxon>Bacteria</taxon>
        <taxon>Pseudomonadati</taxon>
        <taxon>Pseudomonadota</taxon>
        <taxon>Betaproteobacteria</taxon>
        <taxon>Burkholderiales</taxon>
        <taxon>Tepidimonas</taxon>
    </lineage>
</organism>
<protein>
    <recommendedName>
        <fullName evidence="3">Lipoprotein</fullName>
    </recommendedName>
</protein>
<dbReference type="RefSeq" id="WP_143898405.1">
    <property type="nucleotide sequence ID" value="NZ_CP083911.1"/>
</dbReference>
<dbReference type="AlphaFoldDB" id="A0A554X0V6"/>
<proteinExistence type="predicted"/>
<dbReference type="PROSITE" id="PS51257">
    <property type="entry name" value="PROKAR_LIPOPROTEIN"/>
    <property type="match status" value="1"/>
</dbReference>
<evidence type="ECO:0000313" key="1">
    <source>
        <dbReference type="EMBL" id="TSE29386.1"/>
    </source>
</evidence>
<comment type="caution">
    <text evidence="1">The sequence shown here is derived from an EMBL/GenBank/DDBJ whole genome shotgun (WGS) entry which is preliminary data.</text>
</comment>
<evidence type="ECO:0000313" key="2">
    <source>
        <dbReference type="Proteomes" id="UP000317763"/>
    </source>
</evidence>
<reference evidence="1 2" key="1">
    <citation type="submission" date="2019-07" db="EMBL/GenBank/DDBJ databases">
        <title>Tepidimonas taiwanensis I1-1 draft genome.</title>
        <authorList>
            <person name="Da Costa M.S."/>
            <person name="Froufe H.J.C."/>
            <person name="Egas C."/>
            <person name="Albuquerque L."/>
        </authorList>
    </citation>
    <scope>NUCLEOTIDE SEQUENCE [LARGE SCALE GENOMIC DNA]</scope>
    <source>
        <strain evidence="1 2">I1-1</strain>
    </source>
</reference>
<name>A0A554X0V6_9BURK</name>
<dbReference type="Proteomes" id="UP000317763">
    <property type="component" value="Unassembled WGS sequence"/>
</dbReference>
<evidence type="ECO:0008006" key="3">
    <source>
        <dbReference type="Google" id="ProtNLM"/>
    </source>
</evidence>
<gene>
    <name evidence="1" type="ORF">Ttaiw_02297</name>
</gene>
<accession>A0A554X0V6</accession>
<dbReference type="STRING" id="307486.GCA_000807215_02395"/>
<sequence length="161" mass="17914">MNRLLFILITIVSALSLSGCLLPENFVATIDVKKDGSHSMHYKGTMVDFLALAAIQESKERKLGGKLASKDEKMLKDAAEMYRKEPGVKEIKYLGEGRYEVEFNAKTPAGRALLFPSQYSPLISVVPQKDGTIKIFAKTATPKEVDEAKRIGYRFDGTLRI</sequence>
<dbReference type="EMBL" id="VJOM01000035">
    <property type="protein sequence ID" value="TSE29386.1"/>
    <property type="molecule type" value="Genomic_DNA"/>
</dbReference>